<sequence>MPPMRTDDLDSRELDYWTARALARDDLPIAFVALEPALVVTFSNGTAARMDARFAPSSRWADATDVLDRLIDVRSARDAHGTLSCVATFDADGTACAAREGHGSGPNLRTALLRAFVRARFGDEVEAMPGEPHVVRHGKLTRHEQGEPIPPHGPRDAEPEPNTIGSLPRQ</sequence>
<dbReference type="HOGENOM" id="CLU_138380_0_0_4"/>
<protein>
    <recommendedName>
        <fullName evidence="4">DUF2591 domain-containing protein</fullName>
    </recommendedName>
</protein>
<reference evidence="3" key="1">
    <citation type="submission" date="2011-03" db="EMBL/GenBank/DDBJ databases">
        <authorList>
            <person name="Voget S."/>
            <person name="Streit W.R."/>
            <person name="Jaeger K.E."/>
            <person name="Daniel R."/>
        </authorList>
    </citation>
    <scope>NUCLEOTIDE SEQUENCE [LARGE SCALE GENOMIC DNA]</scope>
    <source>
        <strain evidence="3">PG1</strain>
    </source>
</reference>
<dbReference type="Proteomes" id="UP000031838">
    <property type="component" value="Chromosome 2"/>
</dbReference>
<dbReference type="Pfam" id="PF10765">
    <property type="entry name" value="Phage_P22_NinX"/>
    <property type="match status" value="1"/>
</dbReference>
<name>A0A0B6S4A1_BURPL</name>
<evidence type="ECO:0000313" key="2">
    <source>
        <dbReference type="EMBL" id="AJK48145.1"/>
    </source>
</evidence>
<keyword evidence="3" id="KW-1185">Reference proteome</keyword>
<evidence type="ECO:0008006" key="4">
    <source>
        <dbReference type="Google" id="ProtNLM"/>
    </source>
</evidence>
<dbReference type="AlphaFoldDB" id="A0A0B6S4A1"/>
<reference evidence="2 3" key="2">
    <citation type="journal article" date="2016" name="Appl. Microbiol. Biotechnol.">
        <title>Mutations improving production and secretion of extracellular lipase by Burkholderia glumae PG1.</title>
        <authorList>
            <person name="Knapp A."/>
            <person name="Voget S."/>
            <person name="Gao R."/>
            <person name="Zaburannyi N."/>
            <person name="Krysciak D."/>
            <person name="Breuer M."/>
            <person name="Hauer B."/>
            <person name="Streit W.R."/>
            <person name="Muller R."/>
            <person name="Daniel R."/>
            <person name="Jaeger K.E."/>
        </authorList>
    </citation>
    <scope>NUCLEOTIDE SEQUENCE [LARGE SCALE GENOMIC DNA]</scope>
    <source>
        <strain evidence="2 3">PG1</strain>
    </source>
</reference>
<evidence type="ECO:0000256" key="1">
    <source>
        <dbReference type="SAM" id="MobiDB-lite"/>
    </source>
</evidence>
<proteinExistence type="predicted"/>
<organism evidence="2 3">
    <name type="scientific">Burkholderia plantarii</name>
    <dbReference type="NCBI Taxonomy" id="41899"/>
    <lineage>
        <taxon>Bacteria</taxon>
        <taxon>Pseudomonadati</taxon>
        <taxon>Pseudomonadota</taxon>
        <taxon>Betaproteobacteria</taxon>
        <taxon>Burkholderiales</taxon>
        <taxon>Burkholderiaceae</taxon>
        <taxon>Burkholderia</taxon>
    </lineage>
</organism>
<dbReference type="EMBL" id="CP002581">
    <property type="protein sequence ID" value="AJK48145.1"/>
    <property type="molecule type" value="Genomic_DNA"/>
</dbReference>
<dbReference type="KEGG" id="bgp:BGL_2c00470"/>
<feature type="region of interest" description="Disordered" evidence="1">
    <location>
        <begin position="130"/>
        <end position="170"/>
    </location>
</feature>
<evidence type="ECO:0000313" key="3">
    <source>
        <dbReference type="Proteomes" id="UP000031838"/>
    </source>
</evidence>
<dbReference type="InterPro" id="IPR019701">
    <property type="entry name" value="Phage_P22_NinX"/>
</dbReference>
<accession>A0A0B6S4A1</accession>
<gene>
    <name evidence="2" type="ORF">BGL_2c00470</name>
</gene>